<protein>
    <submittedName>
        <fullName evidence="1">Uncharacterized protein</fullName>
    </submittedName>
</protein>
<gene>
    <name evidence="1" type="ORF">SCARR_05100</name>
</gene>
<keyword evidence="2" id="KW-1185">Reference proteome</keyword>
<evidence type="ECO:0000313" key="1">
    <source>
        <dbReference type="EMBL" id="VGO23001.1"/>
    </source>
</evidence>
<evidence type="ECO:0000313" key="2">
    <source>
        <dbReference type="Proteomes" id="UP000346198"/>
    </source>
</evidence>
<reference evidence="1 2" key="1">
    <citation type="submission" date="2019-04" db="EMBL/GenBank/DDBJ databases">
        <authorList>
            <person name="Van Vliet M D."/>
        </authorList>
    </citation>
    <scope>NUCLEOTIDE SEQUENCE [LARGE SCALE GENOMIC DNA]</scope>
    <source>
        <strain evidence="1 2">F21</strain>
    </source>
</reference>
<dbReference type="EMBL" id="CAAHFH010000003">
    <property type="protein sequence ID" value="VGO23001.1"/>
    <property type="molecule type" value="Genomic_DNA"/>
</dbReference>
<proteinExistence type="predicted"/>
<dbReference type="RefSeq" id="WP_136065007.1">
    <property type="nucleotide sequence ID" value="NZ_CAAHFH010000003.1"/>
</dbReference>
<sequence>MNEKSILEKTEEARKCLKQAVHDELVKKARLGLDVIIERDGKPYKISAAEALRIQEESPEYKVK</sequence>
<name>A0A6C2UUH3_9BACT</name>
<organism evidence="1 2">
    <name type="scientific">Pontiella sulfatireligans</name>
    <dbReference type="NCBI Taxonomy" id="2750658"/>
    <lineage>
        <taxon>Bacteria</taxon>
        <taxon>Pseudomonadati</taxon>
        <taxon>Kiritimatiellota</taxon>
        <taxon>Kiritimatiellia</taxon>
        <taxon>Kiritimatiellales</taxon>
        <taxon>Pontiellaceae</taxon>
        <taxon>Pontiella</taxon>
    </lineage>
</organism>
<dbReference type="AlphaFoldDB" id="A0A6C2UUH3"/>
<accession>A0A6C2UUH3</accession>
<dbReference type="Proteomes" id="UP000346198">
    <property type="component" value="Unassembled WGS sequence"/>
</dbReference>